<dbReference type="SUPFAM" id="SSF47831">
    <property type="entry name" value="Enzyme I of the PEP:sugar phosphotransferase system HPr-binding (sub)domain"/>
    <property type="match status" value="1"/>
</dbReference>
<keyword evidence="9 17" id="KW-0963">Cytoplasm</keyword>
<sequence>MLHGTPASEGIGLGRVMIVEETKLEYNNVTVTDTEAEVERFRNAVKIFCDNTAAQADALKASAGKKEAEILEGHIQMMKDPYMCGEIEKLIDNGQCAEAALEYMCDMFISMFSATDDELTQQRAADVKDLKTSMLSILLGVKEVKLSAAPKGTVVVAKELTPSMTAGINKENIVGIITETGGKTSHSAILARALEIPAVLSVNGAVSKLSAGEYVIVDGSEGVVIDEPDDAVIQEYDTKRINFLKERKELENFRGKATKALSGEEYELFCNIGKPEDAIKAVDADGEGVGLFRTEFLFMDRTALPTEDEQFDAYKKAALTLKGKPVIIRTLDIGGDKEIPYLGLKKEENPFLGFRAIRYCLKHKDLFKTQLRAIVKASAFGDVRIMFPLITAVEELREGKALVEEVKAELREQGVEFNENIPVGIMTETSAAVMIADILAKESDFFSIGTNDLTGYTMACDRGNDDVAYLYSPLQPSVLRGIKYIIDCANKNNISVGMCGEAAANPMMVPLLMSFGLTEFSVSAPSVLKVRKTISAWSKAEADKVAEKVLAMTTEKEISDYLKTLL</sequence>
<keyword evidence="13 17" id="KW-0479">Metal-binding</keyword>
<evidence type="ECO:0000256" key="1">
    <source>
        <dbReference type="ARBA" id="ARBA00000683"/>
    </source>
</evidence>
<dbReference type="PANTHER" id="PTHR46244">
    <property type="entry name" value="PHOSPHOENOLPYRUVATE-PROTEIN PHOSPHOTRANSFERASE"/>
    <property type="match status" value="1"/>
</dbReference>
<dbReference type="NCBIfam" id="TIGR01417">
    <property type="entry name" value="PTS_I_fam"/>
    <property type="match status" value="1"/>
</dbReference>
<keyword evidence="10 17" id="KW-0762">Sugar transport</keyword>
<dbReference type="PROSITE" id="PS00370">
    <property type="entry name" value="PEP_ENZYMES_PHOS_SITE"/>
    <property type="match status" value="1"/>
</dbReference>
<dbReference type="SUPFAM" id="SSF51621">
    <property type="entry name" value="Phosphoenolpyruvate/pyruvate domain"/>
    <property type="match status" value="1"/>
</dbReference>
<dbReference type="PIRSF" id="PIRSF000732">
    <property type="entry name" value="PTS_enzyme_I"/>
    <property type="match status" value="1"/>
</dbReference>
<dbReference type="InterPro" id="IPR040442">
    <property type="entry name" value="Pyrv_kinase-like_dom_sf"/>
</dbReference>
<evidence type="ECO:0000256" key="4">
    <source>
        <dbReference type="ARBA" id="ARBA00004496"/>
    </source>
</evidence>
<evidence type="ECO:0000256" key="17">
    <source>
        <dbReference type="PIRNR" id="PIRNR000732"/>
    </source>
</evidence>
<comment type="cofactor">
    <cofactor evidence="2 17">
        <name>Mg(2+)</name>
        <dbReference type="ChEBI" id="CHEBI:18420"/>
    </cofactor>
</comment>
<dbReference type="PANTHER" id="PTHR46244:SF3">
    <property type="entry name" value="PHOSPHOENOLPYRUVATE-PROTEIN PHOSPHOTRANSFERASE"/>
    <property type="match status" value="1"/>
</dbReference>
<dbReference type="Gene3D" id="1.10.274.10">
    <property type="entry name" value="PtsI, HPr-binding domain"/>
    <property type="match status" value="1"/>
</dbReference>
<keyword evidence="8 17" id="KW-0813">Transport</keyword>
<keyword evidence="22" id="KW-1185">Reference proteome</keyword>
<dbReference type="Gene3D" id="3.20.20.60">
    <property type="entry name" value="Phosphoenolpyruvate-binding domains"/>
    <property type="match status" value="1"/>
</dbReference>
<organism evidence="21 22">
    <name type="scientific">Ruminococcus intestinalis</name>
    <dbReference type="NCBI Taxonomy" id="2763066"/>
    <lineage>
        <taxon>Bacteria</taxon>
        <taxon>Bacillati</taxon>
        <taxon>Bacillota</taxon>
        <taxon>Clostridia</taxon>
        <taxon>Eubacteriales</taxon>
        <taxon>Oscillospiraceae</taxon>
        <taxon>Ruminococcus</taxon>
    </lineage>
</organism>
<gene>
    <name evidence="21" type="primary">ptsP</name>
    <name evidence="21" type="ORF">H8R91_07385</name>
</gene>
<dbReference type="InterPro" id="IPR008279">
    <property type="entry name" value="PEP-util_enz_mobile_dom"/>
</dbReference>
<dbReference type="InterPro" id="IPR000121">
    <property type="entry name" value="PEP_util_C"/>
</dbReference>
<dbReference type="EC" id="2.7.3.9" evidence="6 17"/>
<reference evidence="21 22" key="1">
    <citation type="submission" date="2020-08" db="EMBL/GenBank/DDBJ databases">
        <title>Genome public.</title>
        <authorList>
            <person name="Liu C."/>
            <person name="Sun Q."/>
        </authorList>
    </citation>
    <scope>NUCLEOTIDE SEQUENCE [LARGE SCALE GENOMIC DNA]</scope>
    <source>
        <strain evidence="21 22">NSJ-71</strain>
    </source>
</reference>
<feature type="domain" description="PEP-utilising enzyme mobile" evidence="18">
    <location>
        <begin position="150"/>
        <end position="222"/>
    </location>
</feature>
<evidence type="ECO:0000256" key="13">
    <source>
        <dbReference type="ARBA" id="ARBA00022723"/>
    </source>
</evidence>
<dbReference type="SUPFAM" id="SSF52009">
    <property type="entry name" value="Phosphohistidine domain"/>
    <property type="match status" value="1"/>
</dbReference>
<comment type="caution">
    <text evidence="21">The sequence shown here is derived from an EMBL/GenBank/DDBJ whole genome shotgun (WGS) entry which is preliminary data.</text>
</comment>
<dbReference type="Gene3D" id="3.50.30.10">
    <property type="entry name" value="Phosphohistidine domain"/>
    <property type="match status" value="1"/>
</dbReference>
<dbReference type="EMBL" id="JACOPS010000003">
    <property type="protein sequence ID" value="MBC5728339.1"/>
    <property type="molecule type" value="Genomic_DNA"/>
</dbReference>
<feature type="domain" description="Phosphotransferase system enzyme I N-terminal" evidence="20">
    <location>
        <begin position="3"/>
        <end position="123"/>
    </location>
</feature>
<dbReference type="InterPro" id="IPR008731">
    <property type="entry name" value="PTS_EIN"/>
</dbReference>
<evidence type="ECO:0000256" key="3">
    <source>
        <dbReference type="ARBA" id="ARBA00002728"/>
    </source>
</evidence>
<evidence type="ECO:0000256" key="10">
    <source>
        <dbReference type="ARBA" id="ARBA00022597"/>
    </source>
</evidence>
<evidence type="ECO:0000256" key="6">
    <source>
        <dbReference type="ARBA" id="ARBA00012232"/>
    </source>
</evidence>
<evidence type="ECO:0000256" key="7">
    <source>
        <dbReference type="ARBA" id="ARBA00016544"/>
    </source>
</evidence>
<proteinExistence type="inferred from homology"/>
<dbReference type="GO" id="GO:0008965">
    <property type="term" value="F:phosphoenolpyruvate-protein phosphotransferase activity"/>
    <property type="evidence" value="ECO:0007669"/>
    <property type="project" value="UniProtKB-EC"/>
</dbReference>
<evidence type="ECO:0000256" key="14">
    <source>
        <dbReference type="ARBA" id="ARBA00022777"/>
    </source>
</evidence>
<evidence type="ECO:0000259" key="19">
    <source>
        <dbReference type="Pfam" id="PF02896"/>
    </source>
</evidence>
<evidence type="ECO:0000256" key="2">
    <source>
        <dbReference type="ARBA" id="ARBA00001946"/>
    </source>
</evidence>
<dbReference type="InterPro" id="IPR006318">
    <property type="entry name" value="PTS_EI-like"/>
</dbReference>
<protein>
    <recommendedName>
        <fullName evidence="7 17">Phosphoenolpyruvate-protein phosphotransferase</fullName>
        <ecNumber evidence="6 17">2.7.3.9</ecNumber>
    </recommendedName>
    <alternativeName>
        <fullName evidence="16 17">Phosphotransferase system, enzyme I</fullName>
    </alternativeName>
</protein>
<dbReference type="InterPro" id="IPR018274">
    <property type="entry name" value="PEP_util_AS"/>
</dbReference>
<keyword evidence="11 17" id="KW-0808">Transferase</keyword>
<evidence type="ECO:0000259" key="18">
    <source>
        <dbReference type="Pfam" id="PF00391"/>
    </source>
</evidence>
<keyword evidence="14 17" id="KW-0418">Kinase</keyword>
<evidence type="ECO:0000256" key="5">
    <source>
        <dbReference type="ARBA" id="ARBA00007837"/>
    </source>
</evidence>
<comment type="function">
    <text evidence="3 17">General (non sugar-specific) component of the phosphoenolpyruvate-dependent sugar phosphotransferase system (sugar PTS). This major carbohydrate active-transport system catalyzes the phosphorylation of incoming sugar substrates concomitantly with their translocation across the cell membrane. Enzyme I transfers the phosphoryl group from phosphoenolpyruvate (PEP) to the phosphoryl carrier protein (HPr).</text>
</comment>
<dbReference type="InterPro" id="IPR024692">
    <property type="entry name" value="PTS_EI"/>
</dbReference>
<feature type="domain" description="PEP-utilising enzyme C-terminal" evidence="19">
    <location>
        <begin position="248"/>
        <end position="535"/>
    </location>
</feature>
<evidence type="ECO:0000256" key="8">
    <source>
        <dbReference type="ARBA" id="ARBA00022448"/>
    </source>
</evidence>
<evidence type="ECO:0000256" key="11">
    <source>
        <dbReference type="ARBA" id="ARBA00022679"/>
    </source>
</evidence>
<dbReference type="InterPro" id="IPR015813">
    <property type="entry name" value="Pyrv/PenolPyrv_kinase-like_dom"/>
</dbReference>
<dbReference type="PRINTS" id="PR01736">
    <property type="entry name" value="PHPHTRNFRASE"/>
</dbReference>
<dbReference type="InterPro" id="IPR036618">
    <property type="entry name" value="PtsI_HPr-bd_sf"/>
</dbReference>
<keyword evidence="12 17" id="KW-0598">Phosphotransferase system</keyword>
<evidence type="ECO:0000256" key="9">
    <source>
        <dbReference type="ARBA" id="ARBA00022490"/>
    </source>
</evidence>
<evidence type="ECO:0000256" key="12">
    <source>
        <dbReference type="ARBA" id="ARBA00022683"/>
    </source>
</evidence>
<evidence type="ECO:0000256" key="16">
    <source>
        <dbReference type="ARBA" id="ARBA00033235"/>
    </source>
</evidence>
<dbReference type="InterPro" id="IPR036637">
    <property type="entry name" value="Phosphohistidine_dom_sf"/>
</dbReference>
<name>A0ABR7HLD5_9FIRM</name>
<dbReference type="Pfam" id="PF00391">
    <property type="entry name" value="PEP-utilizers"/>
    <property type="match status" value="1"/>
</dbReference>
<comment type="catalytic activity">
    <reaction evidence="1 17">
        <text>L-histidyl-[protein] + phosphoenolpyruvate = N(pros)-phospho-L-histidyl-[protein] + pyruvate</text>
        <dbReference type="Rhea" id="RHEA:23880"/>
        <dbReference type="Rhea" id="RHEA-COMP:9745"/>
        <dbReference type="Rhea" id="RHEA-COMP:9746"/>
        <dbReference type="ChEBI" id="CHEBI:15361"/>
        <dbReference type="ChEBI" id="CHEBI:29979"/>
        <dbReference type="ChEBI" id="CHEBI:58702"/>
        <dbReference type="ChEBI" id="CHEBI:64837"/>
        <dbReference type="EC" id="2.7.3.9"/>
    </reaction>
</comment>
<dbReference type="InterPro" id="IPR050499">
    <property type="entry name" value="PEP-utilizing_PTS_enzyme"/>
</dbReference>
<evidence type="ECO:0000256" key="15">
    <source>
        <dbReference type="ARBA" id="ARBA00022842"/>
    </source>
</evidence>
<dbReference type="RefSeq" id="WP_186935488.1">
    <property type="nucleotide sequence ID" value="NZ_JACOPS010000003.1"/>
</dbReference>
<dbReference type="Pfam" id="PF05524">
    <property type="entry name" value="PEP-utilisers_N"/>
    <property type="match status" value="1"/>
</dbReference>
<evidence type="ECO:0000313" key="21">
    <source>
        <dbReference type="EMBL" id="MBC5728339.1"/>
    </source>
</evidence>
<dbReference type="Proteomes" id="UP000636755">
    <property type="component" value="Unassembled WGS sequence"/>
</dbReference>
<comment type="subcellular location">
    <subcellularLocation>
        <location evidence="4 17">Cytoplasm</location>
    </subcellularLocation>
</comment>
<comment type="similarity">
    <text evidence="5 17">Belongs to the PEP-utilizing enzyme family.</text>
</comment>
<accession>A0ABR7HLD5</accession>
<evidence type="ECO:0000259" key="20">
    <source>
        <dbReference type="Pfam" id="PF05524"/>
    </source>
</evidence>
<keyword evidence="15 17" id="KW-0460">Magnesium</keyword>
<evidence type="ECO:0000313" key="22">
    <source>
        <dbReference type="Proteomes" id="UP000636755"/>
    </source>
</evidence>
<dbReference type="Pfam" id="PF02896">
    <property type="entry name" value="PEP-utilizers_C"/>
    <property type="match status" value="1"/>
</dbReference>